<keyword evidence="2" id="KW-1185">Reference proteome</keyword>
<dbReference type="AlphaFoldDB" id="I4B6M8"/>
<protein>
    <submittedName>
        <fullName evidence="1">Uncharacterized protein</fullName>
    </submittedName>
</protein>
<evidence type="ECO:0000313" key="2">
    <source>
        <dbReference type="Proteomes" id="UP000006048"/>
    </source>
</evidence>
<accession>I4B6M8</accession>
<organism evidence="1 2">
    <name type="scientific">Turneriella parva (strain ATCC BAA-1111 / DSM 21527 / NCTC 11395 / H)</name>
    <name type="common">Leptospira parva</name>
    <dbReference type="NCBI Taxonomy" id="869212"/>
    <lineage>
        <taxon>Bacteria</taxon>
        <taxon>Pseudomonadati</taxon>
        <taxon>Spirochaetota</taxon>
        <taxon>Spirochaetia</taxon>
        <taxon>Leptospirales</taxon>
        <taxon>Leptospiraceae</taxon>
        <taxon>Turneriella</taxon>
    </lineage>
</organism>
<evidence type="ECO:0000313" key="1">
    <source>
        <dbReference type="EMBL" id="AFM12935.1"/>
    </source>
</evidence>
<reference evidence="1 2" key="1">
    <citation type="submission" date="2012-06" db="EMBL/GenBank/DDBJ databases">
        <title>The complete chromosome of genome of Turneriella parva DSM 21527.</title>
        <authorList>
            <consortium name="US DOE Joint Genome Institute (JGI-PGF)"/>
            <person name="Lucas S."/>
            <person name="Han J."/>
            <person name="Lapidus A."/>
            <person name="Bruce D."/>
            <person name="Goodwin L."/>
            <person name="Pitluck S."/>
            <person name="Peters L."/>
            <person name="Kyrpides N."/>
            <person name="Mavromatis K."/>
            <person name="Ivanova N."/>
            <person name="Mikhailova N."/>
            <person name="Chertkov O."/>
            <person name="Detter J.C."/>
            <person name="Tapia R."/>
            <person name="Han C."/>
            <person name="Land M."/>
            <person name="Hauser L."/>
            <person name="Markowitz V."/>
            <person name="Cheng J.-F."/>
            <person name="Hugenholtz P."/>
            <person name="Woyke T."/>
            <person name="Wu D."/>
            <person name="Gronow S."/>
            <person name="Wellnitz S."/>
            <person name="Brambilla E."/>
            <person name="Klenk H.-P."/>
            <person name="Eisen J.A."/>
        </authorList>
    </citation>
    <scope>NUCLEOTIDE SEQUENCE [LARGE SCALE GENOMIC DNA]</scope>
    <source>
        <strain evidence="2">ATCC BAA-1111 / DSM 21527 / NCTC 11395 / H</strain>
    </source>
</reference>
<dbReference type="EMBL" id="CP002959">
    <property type="protein sequence ID" value="AFM12935.1"/>
    <property type="molecule type" value="Genomic_DNA"/>
</dbReference>
<gene>
    <name evidence="1" type="ordered locus">Turpa_2290</name>
</gene>
<dbReference type="Proteomes" id="UP000006048">
    <property type="component" value="Chromosome"/>
</dbReference>
<proteinExistence type="predicted"/>
<name>I4B6M8_TURPD</name>
<sequence>MATRVYTLSARAACIILLLIAPLPLIAETGNLHAGEKYDLELENGSVLKGALFRENKAGADYFDVPGLGEKLKIQNYRVLPPARPRAWHVSTSFAALAPLDQPALGFNAGLQFGVVGAISLWPAAPSLFPQVAARAAFLRLSGDKAILSGPEFSAGPLWHLPLGSSKNHNLRAALFAGTGFYELLNRNIERKYSQTTFIATAELGYVYRSGHWGYAASYTHTYFYDTNFPVHAGGIALAITYFNEDL</sequence>
<dbReference type="STRING" id="869212.Turpa_2290"/>
<dbReference type="HOGENOM" id="CLU_1124150_0_0_12"/>
<dbReference type="KEGG" id="tpx:Turpa_2290"/>
<dbReference type="RefSeq" id="WP_014803441.1">
    <property type="nucleotide sequence ID" value="NC_018020.1"/>
</dbReference>